<comment type="caution">
    <text evidence="2">The sequence shown here is derived from an EMBL/GenBank/DDBJ whole genome shotgun (WGS) entry which is preliminary data.</text>
</comment>
<feature type="transmembrane region" description="Helical" evidence="1">
    <location>
        <begin position="244"/>
        <end position="261"/>
    </location>
</feature>
<feature type="transmembrane region" description="Helical" evidence="1">
    <location>
        <begin position="171"/>
        <end position="194"/>
    </location>
</feature>
<accession>A0AA39U907</accession>
<keyword evidence="1" id="KW-0472">Membrane</keyword>
<keyword evidence="1" id="KW-1133">Transmembrane helix</keyword>
<evidence type="ECO:0000313" key="2">
    <source>
        <dbReference type="EMBL" id="KAK0470055.1"/>
    </source>
</evidence>
<feature type="transmembrane region" description="Helical" evidence="1">
    <location>
        <begin position="17"/>
        <end position="36"/>
    </location>
</feature>
<keyword evidence="1" id="KW-0812">Transmembrane</keyword>
<organism evidence="2 3">
    <name type="scientific">Armillaria tabescens</name>
    <name type="common">Ringless honey mushroom</name>
    <name type="synonym">Agaricus tabescens</name>
    <dbReference type="NCBI Taxonomy" id="1929756"/>
    <lineage>
        <taxon>Eukaryota</taxon>
        <taxon>Fungi</taxon>
        <taxon>Dikarya</taxon>
        <taxon>Basidiomycota</taxon>
        <taxon>Agaricomycotina</taxon>
        <taxon>Agaricomycetes</taxon>
        <taxon>Agaricomycetidae</taxon>
        <taxon>Agaricales</taxon>
        <taxon>Marasmiineae</taxon>
        <taxon>Physalacriaceae</taxon>
        <taxon>Desarmillaria</taxon>
    </lineage>
</organism>
<dbReference type="AlphaFoldDB" id="A0AA39U907"/>
<dbReference type="GeneID" id="85367370"/>
<protein>
    <submittedName>
        <fullName evidence="2">Uncharacterized protein</fullName>
    </submittedName>
</protein>
<dbReference type="EMBL" id="JAUEPS010000001">
    <property type="protein sequence ID" value="KAK0470055.1"/>
    <property type="molecule type" value="Genomic_DNA"/>
</dbReference>
<evidence type="ECO:0000313" key="3">
    <source>
        <dbReference type="Proteomes" id="UP001175211"/>
    </source>
</evidence>
<evidence type="ECO:0000256" key="1">
    <source>
        <dbReference type="SAM" id="Phobius"/>
    </source>
</evidence>
<dbReference type="Proteomes" id="UP001175211">
    <property type="component" value="Unassembled WGS sequence"/>
</dbReference>
<feature type="transmembrane region" description="Helical" evidence="1">
    <location>
        <begin position="128"/>
        <end position="151"/>
    </location>
</feature>
<feature type="transmembrane region" description="Helical" evidence="1">
    <location>
        <begin position="215"/>
        <end position="238"/>
    </location>
</feature>
<name>A0AA39U907_ARMTA</name>
<dbReference type="RefSeq" id="XP_060339848.1">
    <property type="nucleotide sequence ID" value="XM_060483822.1"/>
</dbReference>
<sequence>MALSISDALFTAVVVEILLYGMYTCLFLASTYLLIFKREKSKVIIVMTILNVIMWSVSTTHAIIIIVKIRQIYLQGAGSENGDDVIRVVNNTSPGLYSLLGLETINFFIGDVIVSWRAWVLCNRNKWILFVSSALTLALFATAMASLLYTIGSVPLPTATSDKSFKSTRGTIAMVLTLLINIWATSVIAYRTWAHHRSIRTLIGSSFIRFCKQHGILSLMIESGIFYCCTWFATVILQSVSASNGIYILFCMLSQLTVGFFN</sequence>
<feature type="transmembrane region" description="Helical" evidence="1">
    <location>
        <begin position="43"/>
        <end position="67"/>
    </location>
</feature>
<reference evidence="2" key="1">
    <citation type="submission" date="2023-06" db="EMBL/GenBank/DDBJ databases">
        <authorList>
            <consortium name="Lawrence Berkeley National Laboratory"/>
            <person name="Ahrendt S."/>
            <person name="Sahu N."/>
            <person name="Indic B."/>
            <person name="Wong-Bajracharya J."/>
            <person name="Merenyi Z."/>
            <person name="Ke H.-M."/>
            <person name="Monk M."/>
            <person name="Kocsube S."/>
            <person name="Drula E."/>
            <person name="Lipzen A."/>
            <person name="Balint B."/>
            <person name="Henrissat B."/>
            <person name="Andreopoulos B."/>
            <person name="Martin F.M."/>
            <person name="Harder C.B."/>
            <person name="Rigling D."/>
            <person name="Ford K.L."/>
            <person name="Foster G.D."/>
            <person name="Pangilinan J."/>
            <person name="Papanicolaou A."/>
            <person name="Barry K."/>
            <person name="LaButti K."/>
            <person name="Viragh M."/>
            <person name="Koriabine M."/>
            <person name="Yan M."/>
            <person name="Riley R."/>
            <person name="Champramary S."/>
            <person name="Plett K.L."/>
            <person name="Tsai I.J."/>
            <person name="Slot J."/>
            <person name="Sipos G."/>
            <person name="Plett J."/>
            <person name="Nagy L.G."/>
            <person name="Grigoriev I.V."/>
        </authorList>
    </citation>
    <scope>NUCLEOTIDE SEQUENCE</scope>
    <source>
        <strain evidence="2">CCBAS 213</strain>
    </source>
</reference>
<gene>
    <name evidence="2" type="ORF">EV420DRAFT_87329</name>
</gene>
<proteinExistence type="predicted"/>
<keyword evidence="3" id="KW-1185">Reference proteome</keyword>